<reference evidence="1 2" key="1">
    <citation type="submission" date="2006-03" db="EMBL/GenBank/DDBJ databases">
        <authorList>
            <person name="Bartlett D.H."/>
            <person name="Valle G."/>
            <person name="Lauro F.M."/>
            <person name="Vezzi A."/>
            <person name="Simonato F."/>
            <person name="Eloe E."/>
            <person name="Vitulo N."/>
            <person name="Stratton T.K."/>
            <person name="D'angelo M."/>
            <person name="Ferriera S."/>
            <person name="Johnson J."/>
            <person name="Kravitz S."/>
            <person name="Beeson K."/>
            <person name="Sutton G."/>
            <person name="Rogers Y."/>
            <person name="Friedman R."/>
            <person name="Frazier M."/>
            <person name="Venter J.C."/>
        </authorList>
    </citation>
    <scope>NUCLEOTIDE SEQUENCE [LARGE SCALE GENOMIC DNA]</scope>
    <source>
        <strain evidence="1 2">3TCK</strain>
    </source>
</reference>
<gene>
    <name evidence="1" type="ORF">P3TCK_17872</name>
</gene>
<organism evidence="1 2">
    <name type="scientific">Photobacterium profundum 3TCK</name>
    <dbReference type="NCBI Taxonomy" id="314280"/>
    <lineage>
        <taxon>Bacteria</taxon>
        <taxon>Pseudomonadati</taxon>
        <taxon>Pseudomonadota</taxon>
        <taxon>Gammaproteobacteria</taxon>
        <taxon>Vibrionales</taxon>
        <taxon>Vibrionaceae</taxon>
        <taxon>Photobacterium</taxon>
    </lineage>
</organism>
<dbReference type="EMBL" id="AAPH01000009">
    <property type="protein sequence ID" value="EAS43672.1"/>
    <property type="molecule type" value="Genomic_DNA"/>
</dbReference>
<protein>
    <submittedName>
        <fullName evidence="1">Uncharacterized protein</fullName>
    </submittedName>
</protein>
<dbReference type="HOGENOM" id="CLU_2495179_0_0_6"/>
<evidence type="ECO:0000313" key="1">
    <source>
        <dbReference type="EMBL" id="EAS43672.1"/>
    </source>
</evidence>
<evidence type="ECO:0000313" key="2">
    <source>
        <dbReference type="Proteomes" id="UP000003789"/>
    </source>
</evidence>
<name>Q1Z594_9GAMM</name>
<dbReference type="Proteomes" id="UP000003789">
    <property type="component" value="Unassembled WGS sequence"/>
</dbReference>
<dbReference type="RefSeq" id="WP_006231484.1">
    <property type="nucleotide sequence ID" value="NZ_CH724135.1"/>
</dbReference>
<sequence>MPYYQQKNGDLSNKGKMFFDTQFLEVMPEAEYLMLVEHGGQKQFVDTSNMKMISRKELVSFATKGEALAFKLHIMKKWTISLVLHN</sequence>
<accession>Q1Z594</accession>
<proteinExistence type="predicted"/>
<dbReference type="AlphaFoldDB" id="Q1Z594"/>
<comment type="caution">
    <text evidence="1">The sequence shown here is derived from an EMBL/GenBank/DDBJ whole genome shotgun (WGS) entry which is preliminary data.</text>
</comment>
<dbReference type="OrthoDB" id="5829794at2"/>